<reference evidence="2 3" key="1">
    <citation type="submission" date="2019-05" db="EMBL/GenBank/DDBJ databases">
        <title>Genome sequence of Cellulomonas hominis strain CS1.</title>
        <authorList>
            <person name="Belmont J."/>
            <person name="Maclea K.S."/>
        </authorList>
    </citation>
    <scope>NUCLEOTIDE SEQUENCE [LARGE SCALE GENOMIC DNA]</scope>
    <source>
        <strain evidence="2 3">CS1</strain>
    </source>
</reference>
<dbReference type="Pfam" id="PF14307">
    <property type="entry name" value="Glyco_tran_WbsX"/>
    <property type="match status" value="1"/>
</dbReference>
<name>A0A7Z8JZ32_9CELL</name>
<dbReference type="OrthoDB" id="9815339at2"/>
<evidence type="ECO:0000256" key="1">
    <source>
        <dbReference type="SAM" id="MobiDB-lite"/>
    </source>
</evidence>
<proteinExistence type="predicted"/>
<accession>A0A7Z8JZ32</accession>
<dbReference type="Gene3D" id="3.20.20.80">
    <property type="entry name" value="Glycosidases"/>
    <property type="match status" value="1"/>
</dbReference>
<evidence type="ECO:0000313" key="3">
    <source>
        <dbReference type="Proteomes" id="UP000308121"/>
    </source>
</evidence>
<dbReference type="PANTHER" id="PTHR41244:SF1">
    <property type="entry name" value="GLYCOSYLTRANSFERASE"/>
    <property type="match status" value="1"/>
</dbReference>
<protein>
    <submittedName>
        <fullName evidence="2">Lipopolysaccharide biosynthesis protein</fullName>
    </submittedName>
</protein>
<dbReference type="InterPro" id="IPR032719">
    <property type="entry name" value="WbsX"/>
</dbReference>
<feature type="region of interest" description="Disordered" evidence="1">
    <location>
        <begin position="1"/>
        <end position="81"/>
    </location>
</feature>
<organism evidence="2 3">
    <name type="scientific">Cellulomonas hominis</name>
    <dbReference type="NCBI Taxonomy" id="156981"/>
    <lineage>
        <taxon>Bacteria</taxon>
        <taxon>Bacillati</taxon>
        <taxon>Actinomycetota</taxon>
        <taxon>Actinomycetes</taxon>
        <taxon>Micrococcales</taxon>
        <taxon>Cellulomonadaceae</taxon>
        <taxon>Cellulomonas</taxon>
    </lineage>
</organism>
<dbReference type="AlphaFoldDB" id="A0A7Z8JZ32"/>
<gene>
    <name evidence="2" type="ORF">FA014_14575</name>
</gene>
<dbReference type="Proteomes" id="UP000308121">
    <property type="component" value="Unassembled WGS sequence"/>
</dbReference>
<evidence type="ECO:0000313" key="2">
    <source>
        <dbReference type="EMBL" id="TKR22797.1"/>
    </source>
</evidence>
<sequence length="465" mass="51413">MGAGGAGRRRPSAPAPRTAVPHRAAVDHPDASGFTRGRRTNRTNLLIGCIPAGTGLGTTTRPPRPPRTTRRGGTVPSTDSSTDLRARAVTFYLPQFHPVPENDAWWGPGFTEWTNTAKARPLFRGHVQPHIPADLGFYDLRMPEAREAQSDLAQRYGVEAFVYWHYWFGGGRRILERPFTEVLASGAPSVKFCLAWANQTWSGIWHGASDRVLMEQTYPGAEDEQAHFDSLLPAFRDERYLRVDDRPVFYVFRPEDLPDAAAFVDRWQGMARAAGLPGLYLVAEVSDLLGRGPKYTDVDAAGFDAGVYMRIPARQTRADVLRMRLGRKLGKPEIFPHAPDFEPAPAGISDRLQPCVYPNWDNSPRSGSRAVVVTGSSPELFGRHVRQAVATLQDRRPAERLLWVKSWNEWAEGNYLEPDLEHGHAWLEALRDGLTGTSTLATTPARVLTPHPLAAPAPTDGVAHG</sequence>
<dbReference type="CDD" id="cd11579">
    <property type="entry name" value="Glyco_tran_WbsX"/>
    <property type="match status" value="1"/>
</dbReference>
<dbReference type="PANTHER" id="PTHR41244">
    <property type="entry name" value="RHAMNAN SYNTHESIS F"/>
    <property type="match status" value="1"/>
</dbReference>
<comment type="caution">
    <text evidence="2">The sequence shown here is derived from an EMBL/GenBank/DDBJ whole genome shotgun (WGS) entry which is preliminary data.</text>
</comment>
<dbReference type="EMBL" id="SZYE01000139">
    <property type="protein sequence ID" value="TKR22797.1"/>
    <property type="molecule type" value="Genomic_DNA"/>
</dbReference>